<protein>
    <recommendedName>
        <fullName evidence="13">Phosphatidylserine decarboxylase</fullName>
    </recommendedName>
</protein>
<evidence type="ECO:0000256" key="4">
    <source>
        <dbReference type="ARBA" id="ARBA00023098"/>
    </source>
</evidence>
<evidence type="ECO:0008006" key="13">
    <source>
        <dbReference type="Google" id="ProtNLM"/>
    </source>
</evidence>
<dbReference type="EMBL" id="PPPD01000001">
    <property type="protein sequence ID" value="PNY81704.1"/>
    <property type="molecule type" value="Genomic_DNA"/>
</dbReference>
<keyword evidence="2" id="KW-0444">Lipid biosynthesis</keyword>
<evidence type="ECO:0000256" key="2">
    <source>
        <dbReference type="ARBA" id="ARBA00022516"/>
    </source>
</evidence>
<accession>A0A2K3UYU4</accession>
<keyword evidence="4" id="KW-0443">Lipid metabolism</keyword>
<keyword evidence="8" id="KW-0456">Lyase</keyword>
<reference evidence="11 12" key="1">
    <citation type="submission" date="2018-01" db="EMBL/GenBank/DDBJ databases">
        <title>Deinococcus koreensis sp. nov., a radiation-resistant bacterium isolated from river water.</title>
        <authorList>
            <person name="Choi A."/>
        </authorList>
    </citation>
    <scope>NUCLEOTIDE SEQUENCE [LARGE SCALE GENOMIC DNA]</scope>
    <source>
        <strain evidence="11 12">SJW1-2</strain>
    </source>
</reference>
<evidence type="ECO:0000256" key="7">
    <source>
        <dbReference type="ARBA" id="ARBA00023209"/>
    </source>
</evidence>
<keyword evidence="10" id="KW-0670">Pyruvate</keyword>
<keyword evidence="9" id="KW-1208">Phospholipid metabolism</keyword>
<dbReference type="GO" id="GO:0004609">
    <property type="term" value="F:phosphatidylserine decarboxylase activity"/>
    <property type="evidence" value="ECO:0007669"/>
    <property type="project" value="InterPro"/>
</dbReference>
<dbReference type="RefSeq" id="WP_103312145.1">
    <property type="nucleotide sequence ID" value="NZ_PPPD01000001.1"/>
</dbReference>
<keyword evidence="7" id="KW-0594">Phospholipid biosynthesis</keyword>
<evidence type="ECO:0000256" key="3">
    <source>
        <dbReference type="ARBA" id="ARBA00022793"/>
    </source>
</evidence>
<keyword evidence="3" id="KW-0210">Decarboxylase</keyword>
<keyword evidence="6" id="KW-0865">Zymogen</keyword>
<dbReference type="OrthoDB" id="9790893at2"/>
<comment type="caution">
    <text evidence="11">The sequence shown here is derived from an EMBL/GenBank/DDBJ whole genome shotgun (WGS) entry which is preliminary data.</text>
</comment>
<evidence type="ECO:0000256" key="5">
    <source>
        <dbReference type="ARBA" id="ARBA00023136"/>
    </source>
</evidence>
<dbReference type="InterPro" id="IPR003817">
    <property type="entry name" value="PS_Dcarbxylase"/>
</dbReference>
<evidence type="ECO:0000313" key="12">
    <source>
        <dbReference type="Proteomes" id="UP000236379"/>
    </source>
</evidence>
<organism evidence="11 12">
    <name type="scientific">Deinococcus koreensis</name>
    <dbReference type="NCBI Taxonomy" id="2054903"/>
    <lineage>
        <taxon>Bacteria</taxon>
        <taxon>Thermotogati</taxon>
        <taxon>Deinococcota</taxon>
        <taxon>Deinococci</taxon>
        <taxon>Deinococcales</taxon>
        <taxon>Deinococcaceae</taxon>
        <taxon>Deinococcus</taxon>
    </lineage>
</organism>
<dbReference type="Proteomes" id="UP000236379">
    <property type="component" value="Unassembled WGS sequence"/>
</dbReference>
<evidence type="ECO:0000256" key="9">
    <source>
        <dbReference type="ARBA" id="ARBA00023264"/>
    </source>
</evidence>
<dbReference type="Pfam" id="PF02666">
    <property type="entry name" value="PS_Dcarbxylase"/>
    <property type="match status" value="1"/>
</dbReference>
<dbReference type="InterPro" id="IPR033175">
    <property type="entry name" value="PSD-A"/>
</dbReference>
<dbReference type="AlphaFoldDB" id="A0A2K3UYU4"/>
<dbReference type="GO" id="GO:0008654">
    <property type="term" value="P:phospholipid biosynthetic process"/>
    <property type="evidence" value="ECO:0007669"/>
    <property type="project" value="UniProtKB-KW"/>
</dbReference>
<gene>
    <name evidence="11" type="ORF">CVO96_10245</name>
</gene>
<evidence type="ECO:0000256" key="1">
    <source>
        <dbReference type="ARBA" id="ARBA00022475"/>
    </source>
</evidence>
<keyword evidence="5" id="KW-0472">Membrane</keyword>
<evidence type="ECO:0000256" key="10">
    <source>
        <dbReference type="ARBA" id="ARBA00023317"/>
    </source>
</evidence>
<proteinExistence type="predicted"/>
<dbReference type="PANTHER" id="PTHR35809:SF1">
    <property type="entry name" value="ARCHAETIDYLSERINE DECARBOXYLASE PROENZYME-RELATED"/>
    <property type="match status" value="1"/>
</dbReference>
<keyword evidence="1" id="KW-1003">Cell membrane</keyword>
<evidence type="ECO:0000313" key="11">
    <source>
        <dbReference type="EMBL" id="PNY81704.1"/>
    </source>
</evidence>
<name>A0A2K3UYU4_9DEIO</name>
<dbReference type="PANTHER" id="PTHR35809">
    <property type="entry name" value="ARCHAETIDYLSERINE DECARBOXYLASE PROENZYME-RELATED"/>
    <property type="match status" value="1"/>
</dbReference>
<evidence type="ECO:0000256" key="6">
    <source>
        <dbReference type="ARBA" id="ARBA00023145"/>
    </source>
</evidence>
<keyword evidence="12" id="KW-1185">Reference proteome</keyword>
<evidence type="ECO:0000256" key="8">
    <source>
        <dbReference type="ARBA" id="ARBA00023239"/>
    </source>
</evidence>
<sequence length="236" mass="24612">MRLFRLLPLAAAGLLTWYVRKVHRFRDPVRVVGAGADAGGDRGADTVLSPADGLVSFVRRVSNGQIQAGLSGTPLRLRDVLGAPGADGWLLGILVGPLDVHYTYQPVGGKITAVTHRGSRADVPLLSLPALLGVLTGRVPELLETRGALENERLSVSTQTGQGDVTVTLVGPGSGLNALPFLREGDQGRVAHKLAFVPEGALVLLHLPEALVPLVSVGDRVVGTQTVIAQTVTAQG</sequence>